<organism evidence="1 2">
    <name type="scientific">Rhizophagus irregularis</name>
    <dbReference type="NCBI Taxonomy" id="588596"/>
    <lineage>
        <taxon>Eukaryota</taxon>
        <taxon>Fungi</taxon>
        <taxon>Fungi incertae sedis</taxon>
        <taxon>Mucoromycota</taxon>
        <taxon>Glomeromycotina</taxon>
        <taxon>Glomeromycetes</taxon>
        <taxon>Glomerales</taxon>
        <taxon>Glomeraceae</taxon>
        <taxon>Rhizophagus</taxon>
    </lineage>
</organism>
<dbReference type="AlphaFoldDB" id="A0A2N0QCL2"/>
<comment type="caution">
    <text evidence="1">The sequence shown here is derived from an EMBL/GenBank/DDBJ whole genome shotgun (WGS) entry which is preliminary data.</text>
</comment>
<accession>A0A2N0QCL2</accession>
<reference evidence="1 2" key="1">
    <citation type="submission" date="2016-04" db="EMBL/GenBank/DDBJ databases">
        <title>Genome analyses suggest a sexual origin of heterokaryosis in a supposedly ancient asexual fungus.</title>
        <authorList>
            <person name="Ropars J."/>
            <person name="Sedzielewska K."/>
            <person name="Noel J."/>
            <person name="Charron P."/>
            <person name="Farinelli L."/>
            <person name="Marton T."/>
            <person name="Kruger M."/>
            <person name="Pelin A."/>
            <person name="Brachmann A."/>
            <person name="Corradi N."/>
        </authorList>
    </citation>
    <scope>NUCLEOTIDE SEQUENCE [LARGE SCALE GENOMIC DNA]</scope>
    <source>
        <strain evidence="1 2">A5</strain>
    </source>
</reference>
<name>A0A2N0QCL2_9GLOM</name>
<evidence type="ECO:0000313" key="1">
    <source>
        <dbReference type="EMBL" id="PKC16816.1"/>
    </source>
</evidence>
<evidence type="ECO:0000313" key="2">
    <source>
        <dbReference type="Proteomes" id="UP000232722"/>
    </source>
</evidence>
<feature type="non-terminal residue" evidence="1">
    <location>
        <position position="179"/>
    </location>
</feature>
<gene>
    <name evidence="1" type="ORF">RhiirA5_347174</name>
</gene>
<dbReference type="Proteomes" id="UP000232722">
    <property type="component" value="Unassembled WGS sequence"/>
</dbReference>
<dbReference type="EMBL" id="LLXJ01000033">
    <property type="protein sequence ID" value="PKC16816.1"/>
    <property type="molecule type" value="Genomic_DNA"/>
</dbReference>
<protein>
    <submittedName>
        <fullName evidence="1">Uncharacterized protein</fullName>
    </submittedName>
</protein>
<proteinExistence type="predicted"/>
<reference evidence="1 2" key="2">
    <citation type="submission" date="2017-09" db="EMBL/GenBank/DDBJ databases">
        <title>Extensive intraspecific genome diversity in a model arbuscular mycorrhizal fungus.</title>
        <authorList>
            <person name="Chen E.C."/>
            <person name="Morin E."/>
            <person name="Beaudet D."/>
            <person name="Noel J."/>
            <person name="Ndikumana S."/>
            <person name="Charron P."/>
            <person name="St-Onge C."/>
            <person name="Giorgi J."/>
            <person name="Grigoriev I.V."/>
            <person name="Roux C."/>
            <person name="Martin F.M."/>
            <person name="Corradi N."/>
        </authorList>
    </citation>
    <scope>NUCLEOTIDE SEQUENCE [LARGE SCALE GENOMIC DNA]</scope>
    <source>
        <strain evidence="1 2">A5</strain>
    </source>
</reference>
<sequence>MSKIYRELCQNVIRVSSDLSGQGKTEWIKEASFAKKKIPRSLLISDGMEFGRLVRQFKECKLRAVESLHINIVSSDHPEDVNMFLFELLTLGIVSTNVDIACLPPSETPTYIFIEIASTTEQHLLNSLPMAGCLVSNHLSWNIKNLRVSQEINSPMQVACNYLNLLDRIELDTKEILFR</sequence>